<feature type="compositionally biased region" description="Low complexity" evidence="9">
    <location>
        <begin position="76"/>
        <end position="86"/>
    </location>
</feature>
<keyword evidence="4" id="KW-0747">Spliceosome</keyword>
<comment type="similarity">
    <text evidence="2">Belongs to the PRP31 family.</text>
</comment>
<dbReference type="RefSeq" id="XP_007508240.1">
    <property type="nucleotide sequence ID" value="XM_007508178.1"/>
</dbReference>
<dbReference type="KEGG" id="bpg:Bathy18g00260"/>
<dbReference type="InterPro" id="IPR036070">
    <property type="entry name" value="Nop_dom_sf"/>
</dbReference>
<dbReference type="InterPro" id="IPR012976">
    <property type="entry name" value="NOSIC"/>
</dbReference>
<evidence type="ECO:0000259" key="10">
    <source>
        <dbReference type="PROSITE" id="PS51358"/>
    </source>
</evidence>
<dbReference type="eggNOG" id="KOG2574">
    <property type="taxonomic scope" value="Eukaryota"/>
</dbReference>
<proteinExistence type="inferred from homology"/>
<dbReference type="GO" id="GO:0071011">
    <property type="term" value="C:precatalytic spliceosome"/>
    <property type="evidence" value="ECO:0007669"/>
    <property type="project" value="TreeGrafter"/>
</dbReference>
<reference evidence="11 12" key="1">
    <citation type="submission" date="2011-10" db="EMBL/GenBank/DDBJ databases">
        <authorList>
            <person name="Genoscope - CEA"/>
        </authorList>
    </citation>
    <scope>NUCLEOTIDE SEQUENCE [LARGE SCALE GENOMIC DNA]</scope>
    <source>
        <strain evidence="11 12">RCC 1105</strain>
    </source>
</reference>
<keyword evidence="5" id="KW-0694">RNA-binding</keyword>
<dbReference type="InterPro" id="IPR042239">
    <property type="entry name" value="Nop_C"/>
</dbReference>
<dbReference type="EMBL" id="FO082261">
    <property type="protein sequence ID" value="CCO20731.1"/>
    <property type="molecule type" value="Genomic_DNA"/>
</dbReference>
<evidence type="ECO:0000313" key="11">
    <source>
        <dbReference type="EMBL" id="CCO20731.1"/>
    </source>
</evidence>
<dbReference type="STRING" id="41875.K8ERR6"/>
<dbReference type="GeneID" id="19010773"/>
<dbReference type="InterPro" id="IPR027105">
    <property type="entry name" value="Prp31"/>
</dbReference>
<evidence type="ECO:0000256" key="2">
    <source>
        <dbReference type="ARBA" id="ARBA00005572"/>
    </source>
</evidence>
<dbReference type="GO" id="GO:0003723">
    <property type="term" value="F:RNA binding"/>
    <property type="evidence" value="ECO:0007669"/>
    <property type="project" value="UniProtKB-KW"/>
</dbReference>
<dbReference type="SMART" id="SM00931">
    <property type="entry name" value="NOSIC"/>
    <property type="match status" value="1"/>
</dbReference>
<feature type="compositionally biased region" description="Basic residues" evidence="9">
    <location>
        <begin position="393"/>
        <end position="402"/>
    </location>
</feature>
<feature type="region of interest" description="Disordered" evidence="9">
    <location>
        <begin position="1"/>
        <end position="87"/>
    </location>
</feature>
<dbReference type="PANTHER" id="PTHR13904">
    <property type="entry name" value="PRE-MRNA SPLICING FACTOR PRP31"/>
    <property type="match status" value="1"/>
</dbReference>
<dbReference type="Gene3D" id="1.10.246.90">
    <property type="entry name" value="Nop domain"/>
    <property type="match status" value="1"/>
</dbReference>
<keyword evidence="8" id="KW-0687">Ribonucleoprotein</keyword>
<dbReference type="InterPro" id="IPR019175">
    <property type="entry name" value="Prp31_C"/>
</dbReference>
<feature type="domain" description="Nop" evidence="10">
    <location>
        <begin position="252"/>
        <end position="376"/>
    </location>
</feature>
<evidence type="ECO:0000256" key="7">
    <source>
        <dbReference type="ARBA" id="ARBA00023242"/>
    </source>
</evidence>
<dbReference type="Gene3D" id="1.10.287.4070">
    <property type="match status" value="1"/>
</dbReference>
<evidence type="ECO:0000256" key="9">
    <source>
        <dbReference type="SAM" id="MobiDB-lite"/>
    </source>
</evidence>
<feature type="compositionally biased region" description="Low complexity" evidence="9">
    <location>
        <begin position="1"/>
        <end position="10"/>
    </location>
</feature>
<dbReference type="GO" id="GO:0046540">
    <property type="term" value="C:U4/U6 x U5 tri-snRNP complex"/>
    <property type="evidence" value="ECO:0007669"/>
    <property type="project" value="InterPro"/>
</dbReference>
<dbReference type="GO" id="GO:0000244">
    <property type="term" value="P:spliceosomal tri-snRNP complex assembly"/>
    <property type="evidence" value="ECO:0007669"/>
    <property type="project" value="InterPro"/>
</dbReference>
<dbReference type="Proteomes" id="UP000198341">
    <property type="component" value="Chromosome 18"/>
</dbReference>
<comment type="subcellular location">
    <subcellularLocation>
        <location evidence="1">Nucleus</location>
    </subcellularLocation>
</comment>
<evidence type="ECO:0000256" key="6">
    <source>
        <dbReference type="ARBA" id="ARBA00023187"/>
    </source>
</evidence>
<accession>K8ERR6</accession>
<dbReference type="AlphaFoldDB" id="K8ERR6"/>
<sequence length="535" mass="58908">MTTLAESFLADLDDLSDDDEGEGEEEEELRDEKSHLKDEEEKFAVKSSSSTANKRSKSNTKEEEENDLTAKATAQNNNNKSNNNVNALEKCTKLLNTERYKRTVGEVTLKKEDSKDEEEEAENNTTNLYALILDCNALTVDIDDTIVFVHNYIKDKYKKKFPELESLVPHPIDYARVVQKIANEMDIMRVDLESVLPSATIMVVTVTGSTTDGKELSDADLDLTLEACERLLKLDDDKTKLFKFVEKNMEKTAPNLSQVLGTDVAARVMGLAGGLELLSKMPSNVVQNIGNGKKKNTAGSSLQVLQKSGDVNVGFIFQCDLIQKKTPPPLRVKAVRLIAGKCTLMARVDAFGQDPTGETGKKMYADIEQKIEKWQEPPPARTEKPLPAPGMIQKKRRGGKRMRAMKERYGMSDMRKQANRVGFNVAEDEIGYEGEGLGLLGKSAGAAAANGKLRFQEKKTKIGKYAQKGYKGGMGSGLATSDALSGMSSSLAFTPIQGIELVNPNAEKESRDSQSGTDSVFNDKRGFFATQNIKK</sequence>
<dbReference type="Pfam" id="PF09785">
    <property type="entry name" value="Prp31_C"/>
    <property type="match status" value="1"/>
</dbReference>
<dbReference type="FunFam" id="1.10.287.4070:FF:000003">
    <property type="entry name" value="U4/U6 small nuclear ribonucleoprotein PRP31"/>
    <property type="match status" value="1"/>
</dbReference>
<feature type="compositionally biased region" description="Basic and acidic residues" evidence="9">
    <location>
        <begin position="30"/>
        <end position="44"/>
    </location>
</feature>
<evidence type="ECO:0000256" key="3">
    <source>
        <dbReference type="ARBA" id="ARBA00022664"/>
    </source>
</evidence>
<keyword evidence="7" id="KW-0539">Nucleus</keyword>
<keyword evidence="3" id="KW-0507">mRNA processing</keyword>
<keyword evidence="6" id="KW-0508">mRNA splicing</keyword>
<dbReference type="PANTHER" id="PTHR13904:SF0">
    <property type="entry name" value="U4_U6 SMALL NUCLEAR RIBONUCLEOPROTEIN PRP31"/>
    <property type="match status" value="1"/>
</dbReference>
<feature type="compositionally biased region" description="Acidic residues" evidence="9">
    <location>
        <begin position="11"/>
        <end position="29"/>
    </location>
</feature>
<feature type="region of interest" description="Disordered" evidence="9">
    <location>
        <begin position="377"/>
        <end position="402"/>
    </location>
</feature>
<dbReference type="InterPro" id="IPR002687">
    <property type="entry name" value="Nop_dom"/>
</dbReference>
<evidence type="ECO:0000256" key="4">
    <source>
        <dbReference type="ARBA" id="ARBA00022728"/>
    </source>
</evidence>
<evidence type="ECO:0000313" key="12">
    <source>
        <dbReference type="Proteomes" id="UP000198341"/>
    </source>
</evidence>
<organism evidence="11 12">
    <name type="scientific">Bathycoccus prasinos</name>
    <dbReference type="NCBI Taxonomy" id="41875"/>
    <lineage>
        <taxon>Eukaryota</taxon>
        <taxon>Viridiplantae</taxon>
        <taxon>Chlorophyta</taxon>
        <taxon>Mamiellophyceae</taxon>
        <taxon>Mamiellales</taxon>
        <taxon>Bathycoccaceae</taxon>
        <taxon>Bathycoccus</taxon>
    </lineage>
</organism>
<evidence type="ECO:0000256" key="8">
    <source>
        <dbReference type="ARBA" id="ARBA00023274"/>
    </source>
</evidence>
<gene>
    <name evidence="11" type="ordered locus">Bathy18g00260</name>
</gene>
<dbReference type="SUPFAM" id="SSF89124">
    <property type="entry name" value="Nop domain"/>
    <property type="match status" value="1"/>
</dbReference>
<evidence type="ECO:0000256" key="5">
    <source>
        <dbReference type="ARBA" id="ARBA00022884"/>
    </source>
</evidence>
<keyword evidence="12" id="KW-1185">Reference proteome</keyword>
<dbReference type="Pfam" id="PF01798">
    <property type="entry name" value="Nop"/>
    <property type="match status" value="1"/>
</dbReference>
<name>K8ERR6_9CHLO</name>
<feature type="region of interest" description="Disordered" evidence="9">
    <location>
        <begin position="502"/>
        <end position="535"/>
    </location>
</feature>
<dbReference type="GO" id="GO:0005687">
    <property type="term" value="C:U4 snRNP"/>
    <property type="evidence" value="ECO:0007669"/>
    <property type="project" value="TreeGrafter"/>
</dbReference>
<protein>
    <recommendedName>
        <fullName evidence="10">Nop domain-containing protein</fullName>
    </recommendedName>
</protein>
<evidence type="ECO:0000256" key="1">
    <source>
        <dbReference type="ARBA" id="ARBA00004123"/>
    </source>
</evidence>
<dbReference type="FunFam" id="1.10.246.90:FF:000002">
    <property type="entry name" value="U4/U6 small nuclear ribonucleoprotein Prp31"/>
    <property type="match status" value="1"/>
</dbReference>
<dbReference type="PROSITE" id="PS51358">
    <property type="entry name" value="NOP"/>
    <property type="match status" value="1"/>
</dbReference>
<dbReference type="OrthoDB" id="4771285at2759"/>